<sequence>MFIEDGTIEDIGMTNKMVPYNNNRLYDIDLTRTTSPFIEIEDGGNPCDALTYDEVDDKNVNVHNDTHSDSSELTTAISL</sequence>
<accession>A0AAD3SPT9</accession>
<proteinExistence type="predicted"/>
<evidence type="ECO:0000313" key="2">
    <source>
        <dbReference type="Proteomes" id="UP001279734"/>
    </source>
</evidence>
<organism evidence="1 2">
    <name type="scientific">Nepenthes gracilis</name>
    <name type="common">Slender pitcher plant</name>
    <dbReference type="NCBI Taxonomy" id="150966"/>
    <lineage>
        <taxon>Eukaryota</taxon>
        <taxon>Viridiplantae</taxon>
        <taxon>Streptophyta</taxon>
        <taxon>Embryophyta</taxon>
        <taxon>Tracheophyta</taxon>
        <taxon>Spermatophyta</taxon>
        <taxon>Magnoliopsida</taxon>
        <taxon>eudicotyledons</taxon>
        <taxon>Gunneridae</taxon>
        <taxon>Pentapetalae</taxon>
        <taxon>Caryophyllales</taxon>
        <taxon>Nepenthaceae</taxon>
        <taxon>Nepenthes</taxon>
    </lineage>
</organism>
<keyword evidence="2" id="KW-1185">Reference proteome</keyword>
<comment type="caution">
    <text evidence="1">The sequence shown here is derived from an EMBL/GenBank/DDBJ whole genome shotgun (WGS) entry which is preliminary data.</text>
</comment>
<dbReference type="EMBL" id="BSYO01000014">
    <property type="protein sequence ID" value="GMH14659.1"/>
    <property type="molecule type" value="Genomic_DNA"/>
</dbReference>
<dbReference type="AlphaFoldDB" id="A0AAD3SPT9"/>
<evidence type="ECO:0000313" key="1">
    <source>
        <dbReference type="EMBL" id="GMH14659.1"/>
    </source>
</evidence>
<reference evidence="1" key="1">
    <citation type="submission" date="2023-05" db="EMBL/GenBank/DDBJ databases">
        <title>Nepenthes gracilis genome sequencing.</title>
        <authorList>
            <person name="Fukushima K."/>
        </authorList>
    </citation>
    <scope>NUCLEOTIDE SEQUENCE</scope>
    <source>
        <strain evidence="1">SING2019-196</strain>
    </source>
</reference>
<dbReference type="Proteomes" id="UP001279734">
    <property type="component" value="Unassembled WGS sequence"/>
</dbReference>
<name>A0AAD3SPT9_NEPGR</name>
<protein>
    <submittedName>
        <fullName evidence="1">Uncharacterized protein</fullName>
    </submittedName>
</protein>
<gene>
    <name evidence="1" type="ORF">Nepgr_016500</name>
</gene>